<sequence>MIIVKIHGVGEVEAEKIRREIVTALSSRMAHKLVTEIVQSKVADHLGDPFPYLECVAPDIKAFQEVQRVVNLLHGRHEIRKMPLIFIKFLDEA</sequence>
<dbReference type="STRING" id="1619013.UT41_C0001G0465"/>
<dbReference type="Proteomes" id="UP000034665">
    <property type="component" value="Unassembled WGS sequence"/>
</dbReference>
<evidence type="ECO:0000313" key="1">
    <source>
        <dbReference type="EMBL" id="KKR12921.1"/>
    </source>
</evidence>
<comment type="caution">
    <text evidence="1">The sequence shown here is derived from an EMBL/GenBank/DDBJ whole genome shotgun (WGS) entry which is preliminary data.</text>
</comment>
<name>A0A0G0NJA3_9BACT</name>
<dbReference type="AlphaFoldDB" id="A0A0G0NJA3"/>
<gene>
    <name evidence="1" type="ORF">UT41_C0001G0465</name>
</gene>
<organism evidence="1 2">
    <name type="scientific">Candidatus Wolfebacteria bacterium GW2011_GWC2_39_22</name>
    <dbReference type="NCBI Taxonomy" id="1619013"/>
    <lineage>
        <taxon>Bacteria</taxon>
        <taxon>Candidatus Wolfeibacteriota</taxon>
    </lineage>
</organism>
<accession>A0A0G0NJA3</accession>
<reference evidence="1 2" key="1">
    <citation type="journal article" date="2015" name="Nature">
        <title>rRNA introns, odd ribosomes, and small enigmatic genomes across a large radiation of phyla.</title>
        <authorList>
            <person name="Brown C.T."/>
            <person name="Hug L.A."/>
            <person name="Thomas B.C."/>
            <person name="Sharon I."/>
            <person name="Castelle C.J."/>
            <person name="Singh A."/>
            <person name="Wilkins M.J."/>
            <person name="Williams K.H."/>
            <person name="Banfield J.F."/>
        </authorList>
    </citation>
    <scope>NUCLEOTIDE SEQUENCE [LARGE SCALE GENOMIC DNA]</scope>
</reference>
<evidence type="ECO:0000313" key="2">
    <source>
        <dbReference type="Proteomes" id="UP000034665"/>
    </source>
</evidence>
<proteinExistence type="predicted"/>
<dbReference type="EMBL" id="LBWR01000001">
    <property type="protein sequence ID" value="KKR12921.1"/>
    <property type="molecule type" value="Genomic_DNA"/>
</dbReference>
<protein>
    <submittedName>
        <fullName evidence="1">Uncharacterized protein</fullName>
    </submittedName>
</protein>